<gene>
    <name evidence="1" type="ORF">CARN7_2538</name>
</gene>
<evidence type="ECO:0000313" key="1">
    <source>
        <dbReference type="EMBL" id="CBI11697.1"/>
    </source>
</evidence>
<dbReference type="EMBL" id="CABR01000160">
    <property type="protein sequence ID" value="CBI11697.1"/>
    <property type="molecule type" value="Genomic_DNA"/>
</dbReference>
<reference evidence="1" key="1">
    <citation type="submission" date="2009-10" db="EMBL/GenBank/DDBJ databases">
        <title>Diversity of trophic interactions inside an arsenic-rich microbial ecosystem.</title>
        <authorList>
            <person name="Bertin P.N."/>
            <person name="Heinrich-Salmeron A."/>
            <person name="Pelletier E."/>
            <person name="Goulhen-Chollet F."/>
            <person name="Arsene-Ploetze F."/>
            <person name="Gallien S."/>
            <person name="Calteau A."/>
            <person name="Vallenet D."/>
            <person name="Casiot C."/>
            <person name="Chane-Woon-Ming B."/>
            <person name="Giloteaux L."/>
            <person name="Barakat M."/>
            <person name="Bonnefoy V."/>
            <person name="Bruneel O."/>
            <person name="Chandler M."/>
            <person name="Cleiss J."/>
            <person name="Duran R."/>
            <person name="Elbaz-Poulichet F."/>
            <person name="Fonknechten N."/>
            <person name="Lauga B."/>
            <person name="Mornico D."/>
            <person name="Ortet P."/>
            <person name="Schaeffer C."/>
            <person name="Siguier P."/>
            <person name="Alexander Thil Smith A."/>
            <person name="Van Dorsselaer A."/>
            <person name="Weissenbach J."/>
            <person name="Medigue C."/>
            <person name="Le Paslier D."/>
        </authorList>
    </citation>
    <scope>NUCLEOTIDE SEQUENCE</scope>
</reference>
<organism evidence="1">
    <name type="scientific">mine drainage metagenome</name>
    <dbReference type="NCBI Taxonomy" id="410659"/>
    <lineage>
        <taxon>unclassified sequences</taxon>
        <taxon>metagenomes</taxon>
        <taxon>ecological metagenomes</taxon>
    </lineage>
</organism>
<sequence>MPEEFEVDAILEWLKSGPHSGAELEGLAVLAREPIETGVNDGDVLYQHVGQPRFFTTTIASGLHAKKASVAMAVSDVGAKNMLDKEAQQLPANEPGFLVFDLSSVIGSGSKDWRSLIERRLQPNVHTRVGAVILTECYGSAKGRQSKSEIVVNPHAASPIGADVRKKIGRAFIPEN</sequence>
<protein>
    <submittedName>
        <fullName evidence="1">Uncharacterized protein</fullName>
    </submittedName>
</protein>
<accession>E6QWS3</accession>
<dbReference type="AlphaFoldDB" id="E6QWS3"/>
<proteinExistence type="predicted"/>
<comment type="caution">
    <text evidence="1">The sequence shown here is derived from an EMBL/GenBank/DDBJ whole genome shotgun (WGS) entry which is preliminary data.</text>
</comment>
<name>E6QWS3_9ZZZZ</name>